<organism evidence="4 5">
    <name type="scientific">Entamoeba invadens IP1</name>
    <dbReference type="NCBI Taxonomy" id="370355"/>
    <lineage>
        <taxon>Eukaryota</taxon>
        <taxon>Amoebozoa</taxon>
        <taxon>Evosea</taxon>
        <taxon>Archamoebae</taxon>
        <taxon>Mastigamoebida</taxon>
        <taxon>Entamoebidae</taxon>
        <taxon>Entamoeba</taxon>
    </lineage>
</organism>
<dbReference type="KEGG" id="eiv:EIN_386100"/>
<dbReference type="GO" id="GO:0008047">
    <property type="term" value="F:enzyme activator activity"/>
    <property type="evidence" value="ECO:0007669"/>
    <property type="project" value="InterPro"/>
</dbReference>
<dbReference type="InterPro" id="IPR036846">
    <property type="entry name" value="GM2-AP_sf"/>
</dbReference>
<dbReference type="PANTHER" id="PTHR17357">
    <property type="entry name" value="GM2 GANGLIOSIDE ACTIVATOR PROTEIN"/>
    <property type="match status" value="1"/>
</dbReference>
<dbReference type="Gene3D" id="2.70.220.10">
    <property type="entry name" value="Ganglioside GM2 activator"/>
    <property type="match status" value="1"/>
</dbReference>
<dbReference type="Pfam" id="PF02221">
    <property type="entry name" value="E1_DerP2_DerF2"/>
    <property type="match status" value="1"/>
</dbReference>
<dbReference type="GO" id="GO:0006689">
    <property type="term" value="P:ganglioside catabolic process"/>
    <property type="evidence" value="ECO:0007669"/>
    <property type="project" value="InterPro"/>
</dbReference>
<dbReference type="EMBL" id="KB206398">
    <property type="protein sequence ID" value="ELP91976.1"/>
    <property type="molecule type" value="Genomic_DNA"/>
</dbReference>
<dbReference type="SUPFAM" id="SSF63707">
    <property type="entry name" value="Ganglioside M2 (gm2) activator"/>
    <property type="match status" value="1"/>
</dbReference>
<dbReference type="RefSeq" id="XP_004258747.1">
    <property type="nucleotide sequence ID" value="XM_004258699.1"/>
</dbReference>
<dbReference type="VEuPathDB" id="AmoebaDB:EIN_386100"/>
<evidence type="ECO:0000313" key="5">
    <source>
        <dbReference type="Proteomes" id="UP000014680"/>
    </source>
</evidence>
<gene>
    <name evidence="4" type="ORF">EIN_386100</name>
</gene>
<dbReference type="GO" id="GO:0005319">
    <property type="term" value="F:lipid transporter activity"/>
    <property type="evidence" value="ECO:0007669"/>
    <property type="project" value="TreeGrafter"/>
</dbReference>
<evidence type="ECO:0000259" key="3">
    <source>
        <dbReference type="SMART" id="SM00737"/>
    </source>
</evidence>
<feature type="signal peptide" evidence="2">
    <location>
        <begin position="1"/>
        <end position="15"/>
    </location>
</feature>
<dbReference type="Proteomes" id="UP000014680">
    <property type="component" value="Unassembled WGS sequence"/>
</dbReference>
<dbReference type="PANTHER" id="PTHR17357:SF0">
    <property type="entry name" value="GANGLIOSIDE GM2 ACTIVATOR"/>
    <property type="match status" value="1"/>
</dbReference>
<evidence type="ECO:0000256" key="2">
    <source>
        <dbReference type="SAM" id="SignalP"/>
    </source>
</evidence>
<evidence type="ECO:0000313" key="4">
    <source>
        <dbReference type="EMBL" id="ELP91976.1"/>
    </source>
</evidence>
<evidence type="ECO:0000256" key="1">
    <source>
        <dbReference type="ARBA" id="ARBA00022729"/>
    </source>
</evidence>
<dbReference type="OrthoDB" id="6409159at2759"/>
<accession>A0A0A1UDV5</accession>
<name>A0A0A1UDV5_ENTIV</name>
<dbReference type="OMA" id="WENCGPP"/>
<dbReference type="GeneID" id="14890959"/>
<feature type="chain" id="PRO_5012678083" evidence="2">
    <location>
        <begin position="16"/>
        <end position="174"/>
    </location>
</feature>
<keyword evidence="1 2" id="KW-0732">Signal</keyword>
<dbReference type="SMART" id="SM00737">
    <property type="entry name" value="ML"/>
    <property type="match status" value="1"/>
</dbReference>
<sequence>MFALLLLATICSAKTYPLTITSCNTTAPVIIHTLTVQPDNPINLKTGFTMNMDIEITKPIEKAKLSLVFEKDVLFWVTIPCANNVGSCTYENVCDILANVTDKCMNATRSRGYDNVPCSCPIAANRFVATIPVPTIEVPSKYAWLASGNYKIHLEMSDDGNNLACYDVKFSLTV</sequence>
<reference evidence="4 5" key="1">
    <citation type="submission" date="2012-10" db="EMBL/GenBank/DDBJ databases">
        <authorList>
            <person name="Zafar N."/>
            <person name="Inman J."/>
            <person name="Hall N."/>
            <person name="Lorenzi H."/>
            <person name="Caler E."/>
        </authorList>
    </citation>
    <scope>NUCLEOTIDE SEQUENCE [LARGE SCALE GENOMIC DNA]</scope>
    <source>
        <strain evidence="4 5">IP1</strain>
    </source>
</reference>
<dbReference type="InterPro" id="IPR028996">
    <property type="entry name" value="GM2-AP"/>
</dbReference>
<keyword evidence="5" id="KW-1185">Reference proteome</keyword>
<protein>
    <submittedName>
        <fullName evidence="4">Ganglioside GM2 activator, putative</fullName>
    </submittedName>
</protein>
<dbReference type="GO" id="GO:0009898">
    <property type="term" value="C:cytoplasmic side of plasma membrane"/>
    <property type="evidence" value="ECO:0007669"/>
    <property type="project" value="TreeGrafter"/>
</dbReference>
<dbReference type="AlphaFoldDB" id="A0A0A1UDV5"/>
<proteinExistence type="predicted"/>
<feature type="domain" description="MD-2-related lipid-recognition" evidence="3">
    <location>
        <begin position="20"/>
        <end position="170"/>
    </location>
</feature>
<dbReference type="InterPro" id="IPR003172">
    <property type="entry name" value="ML_dom"/>
</dbReference>